<sequence>MLFALAVLPLMACVGFATDYGLAVNYEGEMQLSADVASVGAISIGSKGFEAALAQQSPGRVTAAEEQARLLFMHNFQRRGEDDFEITPVVERKADRVVSTINYRIKVPTLFGAFYGKADMEIHGRSIAEIEIAKAIDFYMLLDNTPSMGVGATQSDIDKMVANTDDKCAFACHQTNTTNNYYNLAKSLGVKMRIDVVRTATQRLTETAEKSRQKADQYRMAVYSFGARAETMGLTPIATLSSNMTQVRSQTASLDLMTIPYPNYFDDQLTAFDDTLKALKTVIPTPGSGYGGDEPDKYMFFVSDGVADHAKGIYCTKRTTPRSVRCQEPIDTKYCDQIKKKGIKIAVLYTTYLPLPTNGWYRDWIMPFQNQIAPQMQACASPGLFFEVSPSQGIEAAMKALFEKTIASAHLTH</sequence>
<organism evidence="2 3">
    <name type="scientific">Fulvimarina manganoxydans</name>
    <dbReference type="NCBI Taxonomy" id="937218"/>
    <lineage>
        <taxon>Bacteria</taxon>
        <taxon>Pseudomonadati</taxon>
        <taxon>Pseudomonadota</taxon>
        <taxon>Alphaproteobacteria</taxon>
        <taxon>Hyphomicrobiales</taxon>
        <taxon>Aurantimonadaceae</taxon>
        <taxon>Fulvimarina</taxon>
    </lineage>
</organism>
<proteinExistence type="predicted"/>
<evidence type="ECO:0000256" key="1">
    <source>
        <dbReference type="SAM" id="SignalP"/>
    </source>
</evidence>
<dbReference type="InterPro" id="IPR036465">
    <property type="entry name" value="vWFA_dom_sf"/>
</dbReference>
<evidence type="ECO:0000313" key="3">
    <source>
        <dbReference type="Proteomes" id="UP000192656"/>
    </source>
</evidence>
<reference evidence="2 3" key="1">
    <citation type="submission" date="2017-04" db="EMBL/GenBank/DDBJ databases">
        <authorList>
            <person name="Afonso C.L."/>
            <person name="Miller P.J."/>
            <person name="Scott M.A."/>
            <person name="Spackman E."/>
            <person name="Goraichik I."/>
            <person name="Dimitrov K.M."/>
            <person name="Suarez D.L."/>
            <person name="Swayne D.E."/>
        </authorList>
    </citation>
    <scope>NUCLEOTIDE SEQUENCE [LARGE SCALE GENOMIC DNA]</scope>
    <source>
        <strain evidence="2 3">CGMCC 1.10972</strain>
    </source>
</reference>
<keyword evidence="3" id="KW-1185">Reference proteome</keyword>
<feature type="signal peptide" evidence="1">
    <location>
        <begin position="1"/>
        <end position="17"/>
    </location>
</feature>
<dbReference type="AlphaFoldDB" id="A0A1W2BAT6"/>
<dbReference type="STRING" id="937218.SAMN06297251_1064"/>
<name>A0A1W2BAT6_9HYPH</name>
<feature type="chain" id="PRO_5012687043" evidence="1">
    <location>
        <begin position="18"/>
        <end position="413"/>
    </location>
</feature>
<keyword evidence="1" id="KW-0732">Signal</keyword>
<protein>
    <submittedName>
        <fullName evidence="2">Putative Flp pilus-assembly TadE/G-like</fullName>
    </submittedName>
</protein>
<dbReference type="Gene3D" id="3.40.50.410">
    <property type="entry name" value="von Willebrand factor, type A domain"/>
    <property type="match status" value="1"/>
</dbReference>
<dbReference type="EMBL" id="FWXR01000006">
    <property type="protein sequence ID" value="SMC70029.1"/>
    <property type="molecule type" value="Genomic_DNA"/>
</dbReference>
<evidence type="ECO:0000313" key="2">
    <source>
        <dbReference type="EMBL" id="SMC70029.1"/>
    </source>
</evidence>
<accession>A0A1W2BAT6</accession>
<dbReference type="Proteomes" id="UP000192656">
    <property type="component" value="Unassembled WGS sequence"/>
</dbReference>
<gene>
    <name evidence="2" type="ORF">SAMN06297251_1064</name>
</gene>